<accession>A0ACC1NMG3</accession>
<dbReference type="Proteomes" id="UP001143910">
    <property type="component" value="Unassembled WGS sequence"/>
</dbReference>
<protein>
    <submittedName>
        <fullName evidence="1">Uncharacterized protein</fullName>
    </submittedName>
</protein>
<keyword evidence="2" id="KW-1185">Reference proteome</keyword>
<sequence>MSVTFEKQAATLQEFIEGWRKWTPEAFLPTFSADCTQTALPFNSGKHTRSREDLERLFPVLMSTLSNFELTIHNIVHDSAERKAAIYAMTKADTPFGPYSNEQAVFLWFNEEGDKVEKIEEMFDSAFMAKFMPNFREYMAKQSTAEAA</sequence>
<reference evidence="1" key="1">
    <citation type="submission" date="2022-08" db="EMBL/GenBank/DDBJ databases">
        <title>Genome Sequence of Lecanicillium fungicola.</title>
        <authorList>
            <person name="Buettner E."/>
        </authorList>
    </citation>
    <scope>NUCLEOTIDE SEQUENCE</scope>
    <source>
        <strain evidence="1">Babe33</strain>
    </source>
</reference>
<organism evidence="1 2">
    <name type="scientific">Zarea fungicola</name>
    <dbReference type="NCBI Taxonomy" id="93591"/>
    <lineage>
        <taxon>Eukaryota</taxon>
        <taxon>Fungi</taxon>
        <taxon>Dikarya</taxon>
        <taxon>Ascomycota</taxon>
        <taxon>Pezizomycotina</taxon>
        <taxon>Sordariomycetes</taxon>
        <taxon>Hypocreomycetidae</taxon>
        <taxon>Hypocreales</taxon>
        <taxon>Cordycipitaceae</taxon>
        <taxon>Zarea</taxon>
    </lineage>
</organism>
<proteinExistence type="predicted"/>
<evidence type="ECO:0000313" key="1">
    <source>
        <dbReference type="EMBL" id="KAJ2980497.1"/>
    </source>
</evidence>
<gene>
    <name evidence="1" type="ORF">NQ176_g2605</name>
</gene>
<name>A0ACC1NMG3_9HYPO</name>
<comment type="caution">
    <text evidence="1">The sequence shown here is derived from an EMBL/GenBank/DDBJ whole genome shotgun (WGS) entry which is preliminary data.</text>
</comment>
<evidence type="ECO:0000313" key="2">
    <source>
        <dbReference type="Proteomes" id="UP001143910"/>
    </source>
</evidence>
<dbReference type="EMBL" id="JANJQO010000195">
    <property type="protein sequence ID" value="KAJ2980497.1"/>
    <property type="molecule type" value="Genomic_DNA"/>
</dbReference>